<dbReference type="AlphaFoldDB" id="A0A917Y9D5"/>
<keyword evidence="3" id="KW-1185">Reference proteome</keyword>
<evidence type="ECO:0000259" key="1">
    <source>
        <dbReference type="SMART" id="SM00860"/>
    </source>
</evidence>
<dbReference type="InterPro" id="IPR018958">
    <property type="entry name" value="Knr4/Smi1-like_dom"/>
</dbReference>
<feature type="domain" description="Knr4/Smi1-like" evidence="1">
    <location>
        <begin position="103"/>
        <end position="250"/>
    </location>
</feature>
<reference evidence="2 3" key="1">
    <citation type="journal article" date="2014" name="Int. J. Syst. Evol. Microbiol.">
        <title>Complete genome sequence of Corynebacterium casei LMG S-19264T (=DSM 44701T), isolated from a smear-ripened cheese.</title>
        <authorList>
            <consortium name="US DOE Joint Genome Institute (JGI-PGF)"/>
            <person name="Walter F."/>
            <person name="Albersmeier A."/>
            <person name="Kalinowski J."/>
            <person name="Ruckert C."/>
        </authorList>
    </citation>
    <scope>NUCLEOTIDE SEQUENCE [LARGE SCALE GENOMIC DNA]</scope>
    <source>
        <strain evidence="2 3">CGMCC 4.7111</strain>
    </source>
</reference>
<protein>
    <submittedName>
        <fullName evidence="2">SMI1/KNR4 family protein</fullName>
    </submittedName>
</protein>
<dbReference type="EMBL" id="BMMM01000013">
    <property type="protein sequence ID" value="GGN80230.1"/>
    <property type="molecule type" value="Genomic_DNA"/>
</dbReference>
<accession>A0A917Y9D5</accession>
<sequence>MQEEFDAVKRVQSALADAGVDDVSFTAEVQPTGKTTLRLLGPSPAVEPGIGTPHPGALILVEGALPQPWRCPPDPVPGAVPAPSSDLELLERTLRERLPDAIGATDAEIAAAETRLGITLPEELKVLYRVTRSRWEDWGDDYEAVQRECMAVGCELFTLDGLYVADASSRHCRWEFAAMEAVVTPPDAAVQGVVGSPGWIAFGDNGGGDRLAIDLTPGPRGYMGQIIILSHEENIGASLVADSLTDLVLNRHSKRGGGSAGDQPSAVARVNIRSLPSIEAAAHPGLEVLSIGVWDAEPLSLAPVTELPRLRTLTAYPGTLADPLEIAELTGLEFLELGPEEWRTLLDASAVPRSLSAAAITVHGNQDTLPIVAIANELLALWDRPPIIQTVIEGDLGPMP</sequence>
<proteinExistence type="predicted"/>
<dbReference type="Pfam" id="PF09346">
    <property type="entry name" value="SMI1_KNR4"/>
    <property type="match status" value="1"/>
</dbReference>
<dbReference type="Proteomes" id="UP000600365">
    <property type="component" value="Unassembled WGS sequence"/>
</dbReference>
<dbReference type="SMART" id="SM00860">
    <property type="entry name" value="SMI1_KNR4"/>
    <property type="match status" value="1"/>
</dbReference>
<organism evidence="2 3">
    <name type="scientific">Streptomyces albiflavescens</name>
    <dbReference type="NCBI Taxonomy" id="1623582"/>
    <lineage>
        <taxon>Bacteria</taxon>
        <taxon>Bacillati</taxon>
        <taxon>Actinomycetota</taxon>
        <taxon>Actinomycetes</taxon>
        <taxon>Kitasatosporales</taxon>
        <taxon>Streptomycetaceae</taxon>
        <taxon>Streptomyces</taxon>
    </lineage>
</organism>
<gene>
    <name evidence="2" type="ORF">GCM10011579_065600</name>
</gene>
<comment type="caution">
    <text evidence="2">The sequence shown here is derived from an EMBL/GenBank/DDBJ whole genome shotgun (WGS) entry which is preliminary data.</text>
</comment>
<dbReference type="SUPFAM" id="SSF160631">
    <property type="entry name" value="SMI1/KNR4-like"/>
    <property type="match status" value="1"/>
</dbReference>
<evidence type="ECO:0000313" key="3">
    <source>
        <dbReference type="Proteomes" id="UP000600365"/>
    </source>
</evidence>
<dbReference type="Gene3D" id="3.40.1580.10">
    <property type="entry name" value="SMI1/KNR4-like"/>
    <property type="match status" value="1"/>
</dbReference>
<evidence type="ECO:0000313" key="2">
    <source>
        <dbReference type="EMBL" id="GGN80230.1"/>
    </source>
</evidence>
<dbReference type="InterPro" id="IPR037883">
    <property type="entry name" value="Knr4/Smi1-like_sf"/>
</dbReference>
<name>A0A917Y9D5_9ACTN</name>